<dbReference type="EMBL" id="CP030840">
    <property type="protein sequence ID" value="AXC10090.1"/>
    <property type="molecule type" value="Genomic_DNA"/>
</dbReference>
<feature type="transmembrane region" description="Helical" evidence="1">
    <location>
        <begin position="407"/>
        <end position="429"/>
    </location>
</feature>
<evidence type="ECO:0000256" key="1">
    <source>
        <dbReference type="SAM" id="Phobius"/>
    </source>
</evidence>
<feature type="transmembrane region" description="Helical" evidence="1">
    <location>
        <begin position="300"/>
        <end position="321"/>
    </location>
</feature>
<feature type="transmembrane region" description="Helical" evidence="1">
    <location>
        <begin position="127"/>
        <end position="146"/>
    </location>
</feature>
<evidence type="ECO:0000313" key="3">
    <source>
        <dbReference type="EMBL" id="AXC10090.1"/>
    </source>
</evidence>
<reference evidence="3 4" key="1">
    <citation type="journal article" date="2018" name="Front. Microbiol.">
        <title>Hydrolytic Capabilities as a Key to Environmental Success: Chitinolytic and Cellulolytic Acidobacteria From Acidic Sub-arctic Soils and Boreal Peatlands.</title>
        <authorList>
            <person name="Belova S.E."/>
            <person name="Ravin N.V."/>
            <person name="Pankratov T.A."/>
            <person name="Rakitin A.L."/>
            <person name="Ivanova A.A."/>
            <person name="Beletsky A.V."/>
            <person name="Mardanov A.V."/>
            <person name="Sinninghe Damste J.S."/>
            <person name="Dedysh S.N."/>
        </authorList>
    </citation>
    <scope>NUCLEOTIDE SEQUENCE [LARGE SCALE GENOMIC DNA]</scope>
    <source>
        <strain evidence="3 4">SBC82</strain>
    </source>
</reference>
<feature type="transmembrane region" description="Helical" evidence="1">
    <location>
        <begin position="166"/>
        <end position="187"/>
    </location>
</feature>
<dbReference type="PANTHER" id="PTHR30590">
    <property type="entry name" value="INNER MEMBRANE PROTEIN"/>
    <property type="match status" value="1"/>
</dbReference>
<dbReference type="AlphaFoldDB" id="A0A2Z5FTF5"/>
<feature type="transmembrane region" description="Helical" evidence="1">
    <location>
        <begin position="380"/>
        <end position="401"/>
    </location>
</feature>
<dbReference type="Pfam" id="PF04235">
    <property type="entry name" value="DUF418"/>
    <property type="match status" value="1"/>
</dbReference>
<feature type="transmembrane region" description="Helical" evidence="1">
    <location>
        <begin position="77"/>
        <end position="106"/>
    </location>
</feature>
<keyword evidence="4" id="KW-1185">Reference proteome</keyword>
<gene>
    <name evidence="3" type="ORF">ACPOL_0727</name>
</gene>
<sequence length="458" mass="51852">MITSQLAPEIELAGPEPVIAPVTLSNRISSVDILRGCALLGILVLNIQDFGDVSMAHDVPLGSSISIFSGRHPHLDFVALLISWLFFEGKMRALFSMLFGAGVILLTRRAEQRDKEAADIYTRRNMWLMLIGLLHGCLIWSGDILFDYGFEGLLFLYPLRRLNAKTLLWSGSLLSLFIAPIGITIFIGTAPEYLLHHQVAQVMHRQQDGKPLDSAQRETLTQWSALLKSKTPDPIAIKKEVEEHRNQTYLAGVAERSQIELWSEFARIRLGSVLDCVPAMLLGMGLMKIGFFSLELETTAYIWTALIGFAISLPLYTAGILRVYASRLYFYNIDAWLFGPYYITREAGSLAIAATVLLLIRAEFFKPAQRALAAVGRTAFSNYLLTSIICQFIFVWGPYPLFGRLEYFQLFFVTFSVWVFNLVFSSVWLRSFAYGPFEWLWRSLTYWRPQAMRLPPAS</sequence>
<keyword evidence="1" id="KW-1133">Transmembrane helix</keyword>
<dbReference type="Proteomes" id="UP000253606">
    <property type="component" value="Chromosome"/>
</dbReference>
<name>A0A2Z5FTF5_9BACT</name>
<dbReference type="PANTHER" id="PTHR30590:SF2">
    <property type="entry name" value="INNER MEMBRANE PROTEIN"/>
    <property type="match status" value="1"/>
</dbReference>
<dbReference type="KEGG" id="abas:ACPOL_0727"/>
<dbReference type="RefSeq" id="WP_236657197.1">
    <property type="nucleotide sequence ID" value="NZ_CP030840.1"/>
</dbReference>
<accession>A0A2Z5FTF5</accession>
<proteinExistence type="predicted"/>
<evidence type="ECO:0000313" key="4">
    <source>
        <dbReference type="Proteomes" id="UP000253606"/>
    </source>
</evidence>
<keyword evidence="1" id="KW-0472">Membrane</keyword>
<keyword evidence="1" id="KW-0812">Transmembrane</keyword>
<feature type="domain" description="DUF418" evidence="2">
    <location>
        <begin position="286"/>
        <end position="448"/>
    </location>
</feature>
<protein>
    <recommendedName>
        <fullName evidence="2">DUF418 domain-containing protein</fullName>
    </recommendedName>
</protein>
<evidence type="ECO:0000259" key="2">
    <source>
        <dbReference type="Pfam" id="PF04235"/>
    </source>
</evidence>
<dbReference type="InterPro" id="IPR052529">
    <property type="entry name" value="Bact_Transport_Assoc"/>
</dbReference>
<dbReference type="InterPro" id="IPR007349">
    <property type="entry name" value="DUF418"/>
</dbReference>
<organism evidence="3 4">
    <name type="scientific">Acidisarcina polymorpha</name>
    <dbReference type="NCBI Taxonomy" id="2211140"/>
    <lineage>
        <taxon>Bacteria</taxon>
        <taxon>Pseudomonadati</taxon>
        <taxon>Acidobacteriota</taxon>
        <taxon>Terriglobia</taxon>
        <taxon>Terriglobales</taxon>
        <taxon>Acidobacteriaceae</taxon>
        <taxon>Acidisarcina</taxon>
    </lineage>
</organism>